<dbReference type="InterPro" id="IPR001494">
    <property type="entry name" value="Importin-beta_N"/>
</dbReference>
<dbReference type="InterPro" id="IPR011989">
    <property type="entry name" value="ARM-like"/>
</dbReference>
<dbReference type="GO" id="GO:0006886">
    <property type="term" value="P:intracellular protein transport"/>
    <property type="evidence" value="ECO:0007669"/>
    <property type="project" value="InterPro"/>
</dbReference>
<dbReference type="GO" id="GO:0031267">
    <property type="term" value="F:small GTPase binding"/>
    <property type="evidence" value="ECO:0007669"/>
    <property type="project" value="InterPro"/>
</dbReference>
<dbReference type="Proteomes" id="UP000179807">
    <property type="component" value="Unassembled WGS sequence"/>
</dbReference>
<proteinExistence type="inferred from homology"/>
<evidence type="ECO:0000259" key="6">
    <source>
        <dbReference type="PROSITE" id="PS50166"/>
    </source>
</evidence>
<dbReference type="EMBL" id="MLAK01001015">
    <property type="protein sequence ID" value="OHS99217.1"/>
    <property type="molecule type" value="Genomic_DNA"/>
</dbReference>
<comment type="subcellular location">
    <subcellularLocation>
        <location evidence="1">Nucleus</location>
    </subcellularLocation>
</comment>
<comment type="caution">
    <text evidence="7">The sequence shown here is derived from an EMBL/GenBank/DDBJ whole genome shotgun (WGS) entry which is preliminary data.</text>
</comment>
<dbReference type="GO" id="GO:0005049">
    <property type="term" value="F:nuclear export signal receptor activity"/>
    <property type="evidence" value="ECO:0007669"/>
    <property type="project" value="InterPro"/>
</dbReference>
<dbReference type="InterPro" id="IPR014877">
    <property type="entry name" value="XPO1_C_dom"/>
</dbReference>
<dbReference type="PROSITE" id="PS50166">
    <property type="entry name" value="IMPORTIN_B_NT"/>
    <property type="match status" value="1"/>
</dbReference>
<feature type="domain" description="Importin N-terminal" evidence="6">
    <location>
        <begin position="27"/>
        <end position="93"/>
    </location>
</feature>
<dbReference type="AlphaFoldDB" id="A0A1J4JKP8"/>
<dbReference type="GO" id="GO:0005634">
    <property type="term" value="C:nucleus"/>
    <property type="evidence" value="ECO:0007669"/>
    <property type="project" value="UniProtKB-SubCell"/>
</dbReference>
<keyword evidence="5" id="KW-0539">Nucleus</keyword>
<evidence type="ECO:0000256" key="3">
    <source>
        <dbReference type="ARBA" id="ARBA00022448"/>
    </source>
</evidence>
<evidence type="ECO:0000256" key="4">
    <source>
        <dbReference type="ARBA" id="ARBA00022927"/>
    </source>
</evidence>
<dbReference type="Pfam" id="PF08767">
    <property type="entry name" value="CRM1_C"/>
    <property type="match status" value="1"/>
</dbReference>
<gene>
    <name evidence="7" type="ORF">TRFO_08454</name>
</gene>
<dbReference type="OrthoDB" id="431626at2759"/>
<reference evidence="7" key="1">
    <citation type="submission" date="2016-10" db="EMBL/GenBank/DDBJ databases">
        <authorList>
            <person name="Benchimol M."/>
            <person name="Almeida L.G."/>
            <person name="Vasconcelos A.T."/>
            <person name="Perreira-Neves A."/>
            <person name="Rosa I.A."/>
            <person name="Tasca T."/>
            <person name="Bogo M.R."/>
            <person name="de Souza W."/>
        </authorList>
    </citation>
    <scope>NUCLEOTIDE SEQUENCE [LARGE SCALE GENOMIC DNA]</scope>
    <source>
        <strain evidence="7">K</strain>
    </source>
</reference>
<evidence type="ECO:0000256" key="5">
    <source>
        <dbReference type="ARBA" id="ARBA00023242"/>
    </source>
</evidence>
<evidence type="ECO:0000256" key="2">
    <source>
        <dbReference type="ARBA" id="ARBA00009466"/>
    </source>
</evidence>
<dbReference type="VEuPathDB" id="TrichDB:TRFO_08454"/>
<keyword evidence="3" id="KW-0813">Transport</keyword>
<name>A0A1J4JKP8_9EUKA</name>
<dbReference type="RefSeq" id="XP_068352354.1">
    <property type="nucleotide sequence ID" value="XM_068494293.1"/>
</dbReference>
<dbReference type="Gene3D" id="1.25.10.10">
    <property type="entry name" value="Leucine-rich Repeat Variant"/>
    <property type="match status" value="2"/>
</dbReference>
<keyword evidence="4" id="KW-0653">Protein transport</keyword>
<organism evidence="7 8">
    <name type="scientific">Tritrichomonas foetus</name>
    <dbReference type="NCBI Taxonomy" id="1144522"/>
    <lineage>
        <taxon>Eukaryota</taxon>
        <taxon>Metamonada</taxon>
        <taxon>Parabasalia</taxon>
        <taxon>Tritrichomonadida</taxon>
        <taxon>Tritrichomonadidae</taxon>
        <taxon>Tritrichomonas</taxon>
    </lineage>
</organism>
<comment type="similarity">
    <text evidence="2">Belongs to the exportin family.</text>
</comment>
<sequence length="909" mass="104747">MNRFEPSSIEEAIAKLGSSDLNEQNAAGSFLYEWFNNPIFFESAFFLLQNSNSIKTRQVAAISLSNAIIDRWNSIPEGVQNSIRFYLLNRIPTNDTPQELIITFNRIIVIIALYEFPQKWNTFFTDFLNVDPSSPHFLRSMCIISQYLSEVEDCNFLTHERLIQLESIIFSFKDQLLHICNLLMNVTETAEIGINILMNLLRWGEISEILTEPLFLLLLTKNLIEEQTAKITIDCLSVAFFDRFDIGPIFDRISISLVNAFSSLQRQTEYSIGFITKFLRKYICFLEAQCFPLEMQADSLSQLIAILFHKKTPSNPFSLVSSDYINQVRKLFECTLIQMPDETYVDDFWLLWRDIARKIFCAVNGSAKQSMCLELIRPILPILYVKTSEFLPDIIQSGCITNPDTATFFEFLVRSFPMEMIHFISSQSLTPALVYTAGFLKCKEDRAKQFINEFSTHLRNLPPHFYEALLFFYSRVSLVLQPQHFNEFIQLCSVCLMSQNPSFQFAASNALYVSFNIVPQRIEPNDILSHVQNFAISLSDKAIVRFLKLASYMTNVLNFDYTSLSMTVLSILGQRTEVALESIVEMANSAREKCFLFFHPLWKPLFELIEANIGFEDLIFKALAAGSIHSKYADIHDQIITLMQLVFNNLSLKDNLFEYFAIVRQYHPEYDSFYPQLEELIRRSEPSVQMFYLISQFSPVSFDMEMIISKILEGSKCIAPDLSKEALQCARSLLNSFVSSEKLSGYFYLYRRVFLKAAVSCLMDTVHHSGFSKQSMLINDIFVMSENLGDTTYLNEFVEEMKSAITETKPETTPVVTPGVTPEITPEFFISIASHLNANKACRVEFKEALRDLLIVLRKATPYQMRSFFEEETKNELNEKQFSREEQIMMMNDGDELPMDAMQALTLET</sequence>
<keyword evidence="8" id="KW-1185">Reference proteome</keyword>
<accession>A0A1J4JKP8</accession>
<protein>
    <recommendedName>
        <fullName evidence="6">Importin N-terminal domain-containing protein</fullName>
    </recommendedName>
</protein>
<dbReference type="Pfam" id="PF03810">
    <property type="entry name" value="IBN_N"/>
    <property type="match status" value="1"/>
</dbReference>
<dbReference type="InterPro" id="IPR016024">
    <property type="entry name" value="ARM-type_fold"/>
</dbReference>
<dbReference type="SUPFAM" id="SSF48371">
    <property type="entry name" value="ARM repeat"/>
    <property type="match status" value="1"/>
</dbReference>
<evidence type="ECO:0000256" key="1">
    <source>
        <dbReference type="ARBA" id="ARBA00004123"/>
    </source>
</evidence>
<evidence type="ECO:0000313" key="7">
    <source>
        <dbReference type="EMBL" id="OHS99217.1"/>
    </source>
</evidence>
<evidence type="ECO:0000313" key="8">
    <source>
        <dbReference type="Proteomes" id="UP000179807"/>
    </source>
</evidence>
<dbReference type="GeneID" id="94828997"/>